<reference evidence="2 3" key="1">
    <citation type="submission" date="2021-08" db="EMBL/GenBank/DDBJ databases">
        <title>Whole genome sequence of novel Actinomyces species strain MAS-1.</title>
        <authorList>
            <person name="Saito M."/>
            <person name="Kuwahara N."/>
            <person name="Takizawa T."/>
            <person name="Gotouda H."/>
            <person name="Ochiai T."/>
        </authorList>
    </citation>
    <scope>NUCLEOTIDE SEQUENCE [LARGE SCALE GENOMIC DNA]</scope>
    <source>
        <strain evidence="2 3">MAS-1</strain>
    </source>
</reference>
<proteinExistence type="predicted"/>
<protein>
    <recommendedName>
        <fullName evidence="4">Tetratricopeptide repeat protein</fullName>
    </recommendedName>
</protein>
<name>A0ABN6KAP8_9ACTO</name>
<evidence type="ECO:0008006" key="4">
    <source>
        <dbReference type="Google" id="ProtNLM"/>
    </source>
</evidence>
<accession>A0ABN6KAP8</accession>
<evidence type="ECO:0000313" key="2">
    <source>
        <dbReference type="EMBL" id="BDA65463.1"/>
    </source>
</evidence>
<dbReference type="Proteomes" id="UP000824496">
    <property type="component" value="Chromosome"/>
</dbReference>
<sequence length="589" mass="62854">MMSWDDLVDALEDMDPRSPSRPSVIALRDALLSVRQAGAGVDRAPAQAARLLAAVDRAWITQLGQDPDTTTEQIEAIAETCEALRSAHGESALPLHYARVELLVSLGLRNDAIEQLRVARLFSFEQPDTGAVLAAARMHDDYSGVIRTATALATRPEADPVGAARTLGASLLPYLAQGRRVEAEDALASLTALDLPTAERLRALGDQLEYLGMSSQWQRALAVLRHTALDGAAQASAWSLMSTAVGLSLVLREAIRADYGRNALGVALDWRTPWGELTLTAWDTVARSYDQATAFVRALAVRFDHRNGNNGVSHRVETQMAAEASRLAARSYGTVTGPVPPDPAQLRNRPALLAQVRELLTLARGYGMDSVRERAMSTAETVSASLAEVSDDADLELVVDLRLAFARLLAVLGANERAERENLDTAALCESQGWVESACAALALASHAAQARGDRTTAEQAWQACLEQLEAWPPGRPGERCSILTEAVGDPGLSARVLVELAAVLTQGVEQDHSRASIVREVLSRASAQLSRSAHPPRGVAGAIASIEERIAPYGRGRGGRRRGGGAPVTAQDAGRDKAVPARGPRHLA</sequence>
<gene>
    <name evidence="2" type="ORF">MANAM107_22970</name>
</gene>
<evidence type="ECO:0000313" key="3">
    <source>
        <dbReference type="Proteomes" id="UP000824496"/>
    </source>
</evidence>
<evidence type="ECO:0000256" key="1">
    <source>
        <dbReference type="SAM" id="MobiDB-lite"/>
    </source>
</evidence>
<organism evidence="2 3">
    <name type="scientific">Actinomyces capricornis</name>
    <dbReference type="NCBI Taxonomy" id="2755559"/>
    <lineage>
        <taxon>Bacteria</taxon>
        <taxon>Bacillati</taxon>
        <taxon>Actinomycetota</taxon>
        <taxon>Actinomycetes</taxon>
        <taxon>Actinomycetales</taxon>
        <taxon>Actinomycetaceae</taxon>
        <taxon>Actinomyces</taxon>
    </lineage>
</organism>
<keyword evidence="3" id="KW-1185">Reference proteome</keyword>
<feature type="region of interest" description="Disordered" evidence="1">
    <location>
        <begin position="554"/>
        <end position="589"/>
    </location>
</feature>
<dbReference type="EMBL" id="AP025017">
    <property type="protein sequence ID" value="BDA65463.1"/>
    <property type="molecule type" value="Genomic_DNA"/>
</dbReference>
<dbReference type="RefSeq" id="WP_223908551.1">
    <property type="nucleotide sequence ID" value="NZ_AP025017.1"/>
</dbReference>